<dbReference type="Pfam" id="PF02927">
    <property type="entry name" value="CelD_N"/>
    <property type="match status" value="1"/>
</dbReference>
<evidence type="ECO:0000256" key="3">
    <source>
        <dbReference type="ARBA" id="ARBA00023277"/>
    </source>
</evidence>
<dbReference type="Gene3D" id="2.60.40.10">
    <property type="entry name" value="Immunoglobulins"/>
    <property type="match status" value="1"/>
</dbReference>
<evidence type="ECO:0000313" key="9">
    <source>
        <dbReference type="EMBL" id="TQL99881.1"/>
    </source>
</evidence>
<feature type="domain" description="Cellulase Ig-like" evidence="8">
    <location>
        <begin position="30"/>
        <end position="110"/>
    </location>
</feature>
<keyword evidence="4" id="KW-0326">Glycosidase</keyword>
<dbReference type="SUPFAM" id="SSF81296">
    <property type="entry name" value="E set domains"/>
    <property type="match status" value="1"/>
</dbReference>
<dbReference type="PANTHER" id="PTHR22298">
    <property type="entry name" value="ENDO-1,4-BETA-GLUCANASE"/>
    <property type="match status" value="1"/>
</dbReference>
<dbReference type="AlphaFoldDB" id="A0A543CS01"/>
<feature type="domain" description="Glycoside hydrolase family 9" evidence="7">
    <location>
        <begin position="128"/>
        <end position="615"/>
    </location>
</feature>
<dbReference type="GO" id="GO:0000272">
    <property type="term" value="P:polysaccharide catabolic process"/>
    <property type="evidence" value="ECO:0007669"/>
    <property type="project" value="UniProtKB-KW"/>
</dbReference>
<keyword evidence="6" id="KW-0732">Signal</keyword>
<evidence type="ECO:0000256" key="2">
    <source>
        <dbReference type="ARBA" id="ARBA00022801"/>
    </source>
</evidence>
<dbReference type="InterPro" id="IPR001701">
    <property type="entry name" value="Glyco_hydro_9"/>
</dbReference>
<evidence type="ECO:0000259" key="8">
    <source>
        <dbReference type="Pfam" id="PF02927"/>
    </source>
</evidence>
<dbReference type="RefSeq" id="WP_141959011.1">
    <property type="nucleotide sequence ID" value="NZ_VFOZ01000001.1"/>
</dbReference>
<dbReference type="InterPro" id="IPR008928">
    <property type="entry name" value="6-hairpin_glycosidase_sf"/>
</dbReference>
<dbReference type="EMBL" id="VFOZ01000001">
    <property type="protein sequence ID" value="TQL99881.1"/>
    <property type="molecule type" value="Genomic_DNA"/>
</dbReference>
<dbReference type="Pfam" id="PF00759">
    <property type="entry name" value="Glyco_hydro_9"/>
    <property type="match status" value="1"/>
</dbReference>
<reference evidence="9 10" key="1">
    <citation type="submission" date="2019-06" db="EMBL/GenBank/DDBJ databases">
        <title>Sequencing the genomes of 1000 actinobacteria strains.</title>
        <authorList>
            <person name="Klenk H.-P."/>
        </authorList>
    </citation>
    <scope>NUCLEOTIDE SEQUENCE [LARGE SCALE GENOMIC DNA]</scope>
    <source>
        <strain evidence="9 10">DSM 102200</strain>
    </source>
</reference>
<evidence type="ECO:0000256" key="1">
    <source>
        <dbReference type="ARBA" id="ARBA00007072"/>
    </source>
</evidence>
<feature type="chain" id="PRO_5022238304" evidence="6">
    <location>
        <begin position="23"/>
        <end position="625"/>
    </location>
</feature>
<evidence type="ECO:0000256" key="4">
    <source>
        <dbReference type="ARBA" id="ARBA00023295"/>
    </source>
</evidence>
<dbReference type="SUPFAM" id="SSF48208">
    <property type="entry name" value="Six-hairpin glycosidases"/>
    <property type="match status" value="1"/>
</dbReference>
<dbReference type="InterPro" id="IPR004197">
    <property type="entry name" value="Cellulase_Ig-like"/>
</dbReference>
<dbReference type="InterPro" id="IPR012341">
    <property type="entry name" value="6hp_glycosidase-like_sf"/>
</dbReference>
<dbReference type="Gene3D" id="1.50.10.10">
    <property type="match status" value="1"/>
</dbReference>
<feature type="signal peptide" evidence="6">
    <location>
        <begin position="1"/>
        <end position="22"/>
    </location>
</feature>
<name>A0A543CS01_9ACTN</name>
<keyword evidence="10" id="KW-1185">Reference proteome</keyword>
<dbReference type="GO" id="GO:0008810">
    <property type="term" value="F:cellulase activity"/>
    <property type="evidence" value="ECO:0007669"/>
    <property type="project" value="InterPro"/>
</dbReference>
<comment type="similarity">
    <text evidence="1">Belongs to the glycosyl hydrolase 9 (cellulase E) family.</text>
</comment>
<keyword evidence="3" id="KW-0119">Carbohydrate metabolism</keyword>
<keyword evidence="5" id="KW-0624">Polysaccharide degradation</keyword>
<dbReference type="CDD" id="cd02850">
    <property type="entry name" value="E_set_Cellulase_N"/>
    <property type="match status" value="1"/>
</dbReference>
<comment type="caution">
    <text evidence="9">The sequence shown here is derived from an EMBL/GenBank/DDBJ whole genome shotgun (WGS) entry which is preliminary data.</text>
</comment>
<keyword evidence="2" id="KW-0378">Hydrolase</keyword>
<proteinExistence type="inferred from homology"/>
<dbReference type="Proteomes" id="UP000316096">
    <property type="component" value="Unassembled WGS sequence"/>
</dbReference>
<dbReference type="OrthoDB" id="9758662at2"/>
<sequence>MRLAAAAVIVTLSTTAAGAASAAVPAKTSGFVRVDQVGYASAEPKQAYLMTTAAAPGAGFTVVDSRGRAVLDGRAGTRLGSWNSAYPDVYPLDLTRLRRPGTYRVRAAGTVSPPFRVGSARMFRGPADDAAGFFGTQRDGADVIPGELRRKPSHLNDRTAKVYDWPAFTGEDTDEIAGGLKRVGGPVDVEGGWFDAGDFLKFTHTAAFADTLLWAARRDGGPDPKITGEARHGLDWLGKMWDAKTRTLYLQVGIGSGNEQGTFVGDHDTWRPPEQDDADRAKGHQYLRSRPVFRAAPPGKPISPNLAGRVSAAFALAAQVEADPRRARTDLATAAQIYSMAKTTNVGELATGLPHAFYPEDAWHDDMELGGAELALAARRLGDPRGKTWLAQAATWAGQYIAHDSGGDTFNLYDVGALAHADLLRAMRGDRARLAVTGPQVIADLKAQLTTGARRAGADPFRAGAIYSDFDAVPHSFGLVATARLYRSASGDRSFDAFATAQRDWVFGANAWGTSFMVGEGTNFERCPQHVVANLSGRTDGRHPIATGAAVNGPNGVDVFEDGLDDYVDGMRHCPPDGSDANARFTGHGSRYVDDVRSWQTSEPADDFTALGLYALTLTATQDGH</sequence>
<evidence type="ECO:0000259" key="7">
    <source>
        <dbReference type="Pfam" id="PF00759"/>
    </source>
</evidence>
<evidence type="ECO:0000256" key="6">
    <source>
        <dbReference type="SAM" id="SignalP"/>
    </source>
</evidence>
<dbReference type="InterPro" id="IPR013783">
    <property type="entry name" value="Ig-like_fold"/>
</dbReference>
<gene>
    <name evidence="9" type="ORF">FB559_5582</name>
</gene>
<dbReference type="InterPro" id="IPR014756">
    <property type="entry name" value="Ig_E-set"/>
</dbReference>
<evidence type="ECO:0000313" key="10">
    <source>
        <dbReference type="Proteomes" id="UP000316096"/>
    </source>
</evidence>
<evidence type="ECO:0000256" key="5">
    <source>
        <dbReference type="ARBA" id="ARBA00023326"/>
    </source>
</evidence>
<organism evidence="9 10">
    <name type="scientific">Actinoallomurus bryophytorum</name>
    <dbReference type="NCBI Taxonomy" id="1490222"/>
    <lineage>
        <taxon>Bacteria</taxon>
        <taxon>Bacillati</taxon>
        <taxon>Actinomycetota</taxon>
        <taxon>Actinomycetes</taxon>
        <taxon>Streptosporangiales</taxon>
        <taxon>Thermomonosporaceae</taxon>
        <taxon>Actinoallomurus</taxon>
    </lineage>
</organism>
<accession>A0A543CS01</accession>
<protein>
    <submittedName>
        <fullName evidence="9">Cellulase-like Ig domain-containing protein</fullName>
    </submittedName>
</protein>